<organism evidence="1">
    <name type="scientific">hydrocarbon metagenome</name>
    <dbReference type="NCBI Taxonomy" id="938273"/>
    <lineage>
        <taxon>unclassified sequences</taxon>
        <taxon>metagenomes</taxon>
        <taxon>ecological metagenomes</taxon>
    </lineage>
</organism>
<sequence>MIPVLRIIRVCGKPLCSEPTSEAQRNKRPYSLPELTQIIQRRAGIDLQYEELIL</sequence>
<gene>
    <name evidence="1" type="ORF">ASZ90_011631</name>
</gene>
<protein>
    <submittedName>
        <fullName evidence="1">Uncharacterized protein</fullName>
    </submittedName>
</protein>
<evidence type="ECO:0000313" key="1">
    <source>
        <dbReference type="EMBL" id="KUG18703.1"/>
    </source>
</evidence>
<dbReference type="AlphaFoldDB" id="A0A0W8FCV4"/>
<accession>A0A0W8FCV4</accession>
<name>A0A0W8FCV4_9ZZZZ</name>
<proteinExistence type="predicted"/>
<comment type="caution">
    <text evidence="1">The sequence shown here is derived from an EMBL/GenBank/DDBJ whole genome shotgun (WGS) entry which is preliminary data.</text>
</comment>
<dbReference type="EMBL" id="LNQE01001369">
    <property type="protein sequence ID" value="KUG18703.1"/>
    <property type="molecule type" value="Genomic_DNA"/>
</dbReference>
<reference evidence="1" key="1">
    <citation type="journal article" date="2015" name="Proc. Natl. Acad. Sci. U.S.A.">
        <title>Networks of energetic and metabolic interactions define dynamics in microbial communities.</title>
        <authorList>
            <person name="Embree M."/>
            <person name="Liu J.K."/>
            <person name="Al-Bassam M.M."/>
            <person name="Zengler K."/>
        </authorList>
    </citation>
    <scope>NUCLEOTIDE SEQUENCE</scope>
</reference>